<accession>A0AAD5M020</accession>
<name>A0AAD5M020_PARTN</name>
<evidence type="ECO:0000259" key="4">
    <source>
        <dbReference type="PROSITE" id="PS50853"/>
    </source>
</evidence>
<organism evidence="5 6">
    <name type="scientific">Parelaphostrongylus tenuis</name>
    <name type="common">Meningeal worm</name>
    <dbReference type="NCBI Taxonomy" id="148309"/>
    <lineage>
        <taxon>Eukaryota</taxon>
        <taxon>Metazoa</taxon>
        <taxon>Ecdysozoa</taxon>
        <taxon>Nematoda</taxon>
        <taxon>Chromadorea</taxon>
        <taxon>Rhabditida</taxon>
        <taxon>Rhabditina</taxon>
        <taxon>Rhabditomorpha</taxon>
        <taxon>Strongyloidea</taxon>
        <taxon>Metastrongylidae</taxon>
        <taxon>Parelaphostrongylus</taxon>
    </lineage>
</organism>
<protein>
    <submittedName>
        <fullName evidence="5">von Willebrand factor type A domain</fullName>
    </submittedName>
</protein>
<gene>
    <name evidence="5" type="primary">DIG-1_5</name>
    <name evidence="5" type="ORF">KIN20_004033</name>
</gene>
<dbReference type="AlphaFoldDB" id="A0AAD5M020"/>
<dbReference type="InterPro" id="IPR013151">
    <property type="entry name" value="Immunoglobulin_dom"/>
</dbReference>
<sequence length="343" mass="38199">MHVVVNKSSSEPILCFRTHYLEYMSENQGPGSAPENVLLHADKPVTISVQWDPPLITNGNITKYIVYYTPLDDQDPAHQIGQVQSRPINEWITYHDTPDTNGTRKAELKDFVETDTAYAVVVQAINDDGPGPYSNQYTIRTMSRAREGPPVDLRVEPEGQRSALVTWKEPTNVDVRPIGYEIYYVPGDKRNAPYIEVSTGEQGVEGITSIDVLPGSQITVSCNATGLPLPSVKWIRGGTYEIDPSTSFSNEKRNPKFSNENRTRRVRRDRYLSTVNIHSAHILGDKQMRSVDSAGTHAQFSLQVANVTEDTTFNCVAQNPLGQANWTISVNLLPGTLMLPLLE</sequence>
<keyword evidence="6" id="KW-1185">Reference proteome</keyword>
<dbReference type="Proteomes" id="UP001196413">
    <property type="component" value="Unassembled WGS sequence"/>
</dbReference>
<keyword evidence="2" id="KW-1015">Disulfide bond</keyword>
<dbReference type="PANTHER" id="PTHR13817">
    <property type="entry name" value="TITIN"/>
    <property type="match status" value="1"/>
</dbReference>
<dbReference type="InterPro" id="IPR007110">
    <property type="entry name" value="Ig-like_dom"/>
</dbReference>
<evidence type="ECO:0000313" key="5">
    <source>
        <dbReference type="EMBL" id="KAJ1348680.1"/>
    </source>
</evidence>
<dbReference type="SUPFAM" id="SSF49265">
    <property type="entry name" value="Fibronectin type III"/>
    <property type="match status" value="1"/>
</dbReference>
<dbReference type="InterPro" id="IPR003599">
    <property type="entry name" value="Ig_sub"/>
</dbReference>
<dbReference type="Gene3D" id="2.60.40.10">
    <property type="entry name" value="Immunoglobulins"/>
    <property type="match status" value="2"/>
</dbReference>
<proteinExistence type="predicted"/>
<dbReference type="SUPFAM" id="SSF48726">
    <property type="entry name" value="Immunoglobulin"/>
    <property type="match status" value="1"/>
</dbReference>
<dbReference type="InterPro" id="IPR050964">
    <property type="entry name" value="Striated_Muscle_Regulatory"/>
</dbReference>
<dbReference type="InterPro" id="IPR036179">
    <property type="entry name" value="Ig-like_dom_sf"/>
</dbReference>
<comment type="caution">
    <text evidence="5">The sequence shown here is derived from an EMBL/GenBank/DDBJ whole genome shotgun (WGS) entry which is preliminary data.</text>
</comment>
<evidence type="ECO:0000256" key="1">
    <source>
        <dbReference type="ARBA" id="ARBA00022737"/>
    </source>
</evidence>
<reference evidence="5" key="1">
    <citation type="submission" date="2021-06" db="EMBL/GenBank/DDBJ databases">
        <title>Parelaphostrongylus tenuis whole genome reference sequence.</title>
        <authorList>
            <person name="Garwood T.J."/>
            <person name="Larsen P.A."/>
            <person name="Fountain-Jones N.M."/>
            <person name="Garbe J.R."/>
            <person name="Macchietto M.G."/>
            <person name="Kania S.A."/>
            <person name="Gerhold R.W."/>
            <person name="Richards J.E."/>
            <person name="Wolf T.M."/>
        </authorList>
    </citation>
    <scope>NUCLEOTIDE SEQUENCE</scope>
    <source>
        <strain evidence="5">MNPRO001-30</strain>
        <tissue evidence="5">Meninges</tissue>
    </source>
</reference>
<dbReference type="SMART" id="SM00060">
    <property type="entry name" value="FN3"/>
    <property type="match status" value="2"/>
</dbReference>
<dbReference type="InterPro" id="IPR003961">
    <property type="entry name" value="FN3_dom"/>
</dbReference>
<dbReference type="InterPro" id="IPR013783">
    <property type="entry name" value="Ig-like_fold"/>
</dbReference>
<feature type="domain" description="Fibronectin type-III" evidence="4">
    <location>
        <begin position="149"/>
        <end position="245"/>
    </location>
</feature>
<evidence type="ECO:0000256" key="2">
    <source>
        <dbReference type="ARBA" id="ARBA00023157"/>
    </source>
</evidence>
<dbReference type="PANTHER" id="PTHR13817:SF173">
    <property type="entry name" value="FRAZZLED"/>
    <property type="match status" value="1"/>
</dbReference>
<dbReference type="PROSITE" id="PS50853">
    <property type="entry name" value="FN3"/>
    <property type="match status" value="2"/>
</dbReference>
<dbReference type="PROSITE" id="PS50835">
    <property type="entry name" value="IG_LIKE"/>
    <property type="match status" value="1"/>
</dbReference>
<feature type="domain" description="Ig-like" evidence="3">
    <location>
        <begin position="193"/>
        <end position="329"/>
    </location>
</feature>
<dbReference type="InterPro" id="IPR036116">
    <property type="entry name" value="FN3_sf"/>
</dbReference>
<evidence type="ECO:0000259" key="3">
    <source>
        <dbReference type="PROSITE" id="PS50835"/>
    </source>
</evidence>
<evidence type="ECO:0000313" key="6">
    <source>
        <dbReference type="Proteomes" id="UP001196413"/>
    </source>
</evidence>
<dbReference type="Pfam" id="PF00041">
    <property type="entry name" value="fn3"/>
    <property type="match status" value="1"/>
</dbReference>
<dbReference type="Pfam" id="PF00047">
    <property type="entry name" value="ig"/>
    <property type="match status" value="1"/>
</dbReference>
<dbReference type="CDD" id="cd00063">
    <property type="entry name" value="FN3"/>
    <property type="match status" value="2"/>
</dbReference>
<feature type="domain" description="Fibronectin type-III" evidence="4">
    <location>
        <begin position="33"/>
        <end position="144"/>
    </location>
</feature>
<dbReference type="EMBL" id="JAHQIW010000540">
    <property type="protein sequence ID" value="KAJ1348680.1"/>
    <property type="molecule type" value="Genomic_DNA"/>
</dbReference>
<keyword evidence="1" id="KW-0677">Repeat</keyword>
<dbReference type="SMART" id="SM00409">
    <property type="entry name" value="IG"/>
    <property type="match status" value="1"/>
</dbReference>